<evidence type="ECO:0000256" key="1">
    <source>
        <dbReference type="SAM" id="Phobius"/>
    </source>
</evidence>
<gene>
    <name evidence="2" type="ORF">Lwor_1871</name>
</gene>
<proteinExistence type="predicted"/>
<feature type="transmembrane region" description="Helical" evidence="1">
    <location>
        <begin position="383"/>
        <end position="403"/>
    </location>
</feature>
<keyword evidence="1" id="KW-1133">Transmembrane helix</keyword>
<accession>A0A0W1A9E6</accession>
<dbReference type="SUPFAM" id="SSF52047">
    <property type="entry name" value="RNI-like"/>
    <property type="match status" value="1"/>
</dbReference>
<sequence>MSLDSVRSLIQNNNGDLSRFTVTITEIKTKQSLNEAIELLSTPSLQIDYLTIYVDKTLAEDFISRFTNINPKPQLNKLRLPDLELSDEGWQNFFAKLPDFASLEHLDLDYSNLDYKKHLRYFGGYLAGNPALLAMSLCKKGVAEINNSMFKQDPWATELFGFLQNNTNLSRFRYGNRFDYAFKEQKLAFNVQKILDKNYSKISNRVNIANAVAEFREERYLQSARSALDGFFSECFAELLLPAHQQIFSEDADGLSRNSQTILFMLLRINGLLEWAGQDESFNQSSLHDELKNELAYYNLQYTLLMQLYEINNHCTTASENDRNSLRALNESILNPWKEALNIENIQERNRKMEELIRSAMSECTTAKSRVRDKTSTALIKNMLLILSSILTLGIALGIYAAVTTEARKERGSFFFKDAETSKPKIEKLESSLHSLETHINPGQNKH</sequence>
<name>A0A0W1A9E6_9GAMM</name>
<dbReference type="PATRIC" id="fig|45076.6.peg.2039"/>
<dbReference type="InterPro" id="IPR032675">
    <property type="entry name" value="LRR_dom_sf"/>
</dbReference>
<keyword evidence="3" id="KW-1185">Reference proteome</keyword>
<comment type="caution">
    <text evidence="2">The sequence shown here is derived from an EMBL/GenBank/DDBJ whole genome shotgun (WGS) entry which is preliminary data.</text>
</comment>
<dbReference type="EMBL" id="LNZC01000022">
    <property type="protein sequence ID" value="KTD77989.1"/>
    <property type="molecule type" value="Genomic_DNA"/>
</dbReference>
<keyword evidence="1" id="KW-0472">Membrane</keyword>
<reference evidence="2 3" key="1">
    <citation type="submission" date="2015-11" db="EMBL/GenBank/DDBJ databases">
        <title>Genomic analysis of 38 Legionella species identifies large and diverse effector repertoires.</title>
        <authorList>
            <person name="Burstein D."/>
            <person name="Amaro F."/>
            <person name="Zusman T."/>
            <person name="Lifshitz Z."/>
            <person name="Cohen O."/>
            <person name="Gilbert J.A."/>
            <person name="Pupko T."/>
            <person name="Shuman H.A."/>
            <person name="Segal G."/>
        </authorList>
    </citation>
    <scope>NUCLEOTIDE SEQUENCE [LARGE SCALE GENOMIC DNA]</scope>
    <source>
        <strain evidence="2 3">ATCC 49508</strain>
    </source>
</reference>
<dbReference type="AlphaFoldDB" id="A0A0W1A9E6"/>
<evidence type="ECO:0000313" key="2">
    <source>
        <dbReference type="EMBL" id="KTD77989.1"/>
    </source>
</evidence>
<evidence type="ECO:0000313" key="3">
    <source>
        <dbReference type="Proteomes" id="UP000054662"/>
    </source>
</evidence>
<protein>
    <submittedName>
        <fullName evidence="2">Uncharacterized protein</fullName>
    </submittedName>
</protein>
<keyword evidence="1" id="KW-0812">Transmembrane</keyword>
<dbReference type="Gene3D" id="3.80.10.10">
    <property type="entry name" value="Ribonuclease Inhibitor"/>
    <property type="match status" value="1"/>
</dbReference>
<organism evidence="2 3">
    <name type="scientific">Legionella worsleiensis</name>
    <dbReference type="NCBI Taxonomy" id="45076"/>
    <lineage>
        <taxon>Bacteria</taxon>
        <taxon>Pseudomonadati</taxon>
        <taxon>Pseudomonadota</taxon>
        <taxon>Gammaproteobacteria</taxon>
        <taxon>Legionellales</taxon>
        <taxon>Legionellaceae</taxon>
        <taxon>Legionella</taxon>
    </lineage>
</organism>
<dbReference type="Proteomes" id="UP000054662">
    <property type="component" value="Unassembled WGS sequence"/>
</dbReference>
<dbReference type="RefSeq" id="WP_058493650.1">
    <property type="nucleotide sequence ID" value="NZ_CBCRUR010000015.1"/>
</dbReference>